<keyword evidence="3" id="KW-0238">DNA-binding</keyword>
<reference evidence="6 7" key="1">
    <citation type="journal article" date="2008" name="Proc. Natl. Acad. Sci. U.S.A.">
        <title>Nitrogen fixation island and rhizosphere competence traits in the genome of root-associated Pseudomonas stutzeri A1501.</title>
        <authorList>
            <person name="Yan Y."/>
            <person name="Yang J."/>
            <person name="Dou Y."/>
            <person name="Chen M."/>
            <person name="Ping S."/>
            <person name="Peng J."/>
            <person name="Lu W."/>
            <person name="Zhang W."/>
            <person name="Yao Z."/>
            <person name="Li H."/>
            <person name="Liu W."/>
            <person name="He S."/>
            <person name="Geng L."/>
            <person name="Zhang X."/>
            <person name="Yang F."/>
            <person name="Yu H."/>
            <person name="Zhan Y."/>
            <person name="Li D."/>
            <person name="Lin Z."/>
            <person name="Wang Y."/>
            <person name="Elmerich C."/>
            <person name="Lin M."/>
            <person name="Jin Q."/>
        </authorList>
    </citation>
    <scope>NUCLEOTIDE SEQUENCE [LARGE SCALE GENOMIC DNA]</scope>
    <source>
        <strain evidence="6 7">A1501</strain>
    </source>
</reference>
<dbReference type="AlphaFoldDB" id="A4VK84"/>
<dbReference type="Proteomes" id="UP000000233">
    <property type="component" value="Chromosome"/>
</dbReference>
<dbReference type="eggNOG" id="COG3039">
    <property type="taxonomic scope" value="Bacteria"/>
</dbReference>
<dbReference type="GO" id="GO:0004803">
    <property type="term" value="F:transposase activity"/>
    <property type="evidence" value="ECO:0007669"/>
    <property type="project" value="InterPro"/>
</dbReference>
<evidence type="ECO:0000313" key="6">
    <source>
        <dbReference type="EMBL" id="ABP79385.1"/>
    </source>
</evidence>
<dbReference type="KEGG" id="psa:PST_1705"/>
<keyword evidence="7" id="KW-1185">Reference proteome</keyword>
<evidence type="ECO:0000256" key="2">
    <source>
        <dbReference type="ARBA" id="ARBA00022578"/>
    </source>
</evidence>
<keyword evidence="4" id="KW-0233">DNA recombination</keyword>
<proteinExistence type="inferred from homology"/>
<keyword evidence="2" id="KW-0815">Transposition</keyword>
<sequence length="177" mass="20233">MTRECHVRFCERLWGQFLRSTHHFGMKAHIGVDDTSGLVHSVVGTAANVADVTQVDKLLHGDENVVCTDAGYIGVEKRPEHADRKVIWQVAARRSTYKKLDKRSALYKAKRKIEKAKAQVRAKVEHPFRVIKRQFGYTKVRFRGLVKNTAQLVTLFALSNLWMARRHLLANAGEVRL</sequence>
<evidence type="ECO:0000256" key="4">
    <source>
        <dbReference type="ARBA" id="ARBA00023172"/>
    </source>
</evidence>
<evidence type="ECO:0000256" key="1">
    <source>
        <dbReference type="ARBA" id="ARBA00010075"/>
    </source>
</evidence>
<dbReference type="PANTHER" id="PTHR35604">
    <property type="entry name" value="TRANSPOSASE INSH FOR INSERTION SEQUENCE ELEMENT IS5A-RELATED"/>
    <property type="match status" value="1"/>
</dbReference>
<evidence type="ECO:0000313" key="7">
    <source>
        <dbReference type="Proteomes" id="UP000000233"/>
    </source>
</evidence>
<accession>A4VK84</accession>
<evidence type="ECO:0000259" key="5">
    <source>
        <dbReference type="Pfam" id="PF01609"/>
    </source>
</evidence>
<gene>
    <name evidence="6" type="ordered locus">PST_1705</name>
</gene>
<evidence type="ECO:0000256" key="3">
    <source>
        <dbReference type="ARBA" id="ARBA00023125"/>
    </source>
</evidence>
<feature type="domain" description="Transposase IS4-like" evidence="5">
    <location>
        <begin position="19"/>
        <end position="161"/>
    </location>
</feature>
<dbReference type="GO" id="GO:0006313">
    <property type="term" value="P:DNA transposition"/>
    <property type="evidence" value="ECO:0007669"/>
    <property type="project" value="InterPro"/>
</dbReference>
<dbReference type="PANTHER" id="PTHR35604:SF2">
    <property type="entry name" value="TRANSPOSASE INSH FOR INSERTION SEQUENCE ELEMENT IS5A-RELATED"/>
    <property type="match status" value="1"/>
</dbReference>
<dbReference type="EMBL" id="CP000304">
    <property type="protein sequence ID" value="ABP79385.1"/>
    <property type="molecule type" value="Genomic_DNA"/>
</dbReference>
<dbReference type="HOGENOM" id="CLU_049873_7_0_6"/>
<dbReference type="GO" id="GO:0003677">
    <property type="term" value="F:DNA binding"/>
    <property type="evidence" value="ECO:0007669"/>
    <property type="project" value="UniProtKB-KW"/>
</dbReference>
<protein>
    <submittedName>
        <fullName evidence="6">Transposase</fullName>
    </submittedName>
</protein>
<name>A4VK84_STUS1</name>
<organism evidence="6 7">
    <name type="scientific">Stutzerimonas stutzeri (strain A1501)</name>
    <name type="common">Pseudomonas stutzeri</name>
    <dbReference type="NCBI Taxonomy" id="379731"/>
    <lineage>
        <taxon>Bacteria</taxon>
        <taxon>Pseudomonadati</taxon>
        <taxon>Pseudomonadota</taxon>
        <taxon>Gammaproteobacteria</taxon>
        <taxon>Pseudomonadales</taxon>
        <taxon>Pseudomonadaceae</taxon>
        <taxon>Stutzerimonas</taxon>
    </lineage>
</organism>
<dbReference type="NCBIfam" id="NF033581">
    <property type="entry name" value="transpos_IS5_4"/>
    <property type="match status" value="1"/>
</dbReference>
<dbReference type="InterPro" id="IPR002559">
    <property type="entry name" value="Transposase_11"/>
</dbReference>
<dbReference type="Pfam" id="PF01609">
    <property type="entry name" value="DDE_Tnp_1"/>
    <property type="match status" value="1"/>
</dbReference>
<dbReference type="InterPro" id="IPR047959">
    <property type="entry name" value="Transpos_IS5"/>
</dbReference>
<comment type="similarity">
    <text evidence="1">Belongs to the transposase 11 family.</text>
</comment>